<dbReference type="Gene3D" id="3.40.50.20">
    <property type="match status" value="1"/>
</dbReference>
<dbReference type="Proteomes" id="UP000292452">
    <property type="component" value="Unassembled WGS sequence"/>
</dbReference>
<feature type="domain" description="ATP-grasp" evidence="2">
    <location>
        <begin position="119"/>
        <end position="303"/>
    </location>
</feature>
<reference evidence="3 4" key="1">
    <citation type="submission" date="2019-02" db="EMBL/GenBank/DDBJ databases">
        <title>Draft Genome Sequence of Streptomyces sp. AM-2504, identified by 16S rRNA comparative analysis as a Streptomyces Kasugaensis strain.</title>
        <authorList>
            <person name="Napolioni V."/>
            <person name="Giuliodori A.M."/>
            <person name="Spurio R."/>
            <person name="Fabbretti A."/>
        </authorList>
    </citation>
    <scope>NUCLEOTIDE SEQUENCE [LARGE SCALE GENOMIC DNA]</scope>
    <source>
        <strain evidence="3 4">AM-2504</strain>
    </source>
</reference>
<accession>A0A4Q9HRT1</accession>
<dbReference type="Gene3D" id="3.30.470.20">
    <property type="entry name" value="ATP-grasp fold, B domain"/>
    <property type="match status" value="1"/>
</dbReference>
<gene>
    <name evidence="3" type="ORF">EYS09_21280</name>
</gene>
<keyword evidence="4" id="KW-1185">Reference proteome</keyword>
<proteinExistence type="predicted"/>
<evidence type="ECO:0000259" key="2">
    <source>
        <dbReference type="PROSITE" id="PS50975"/>
    </source>
</evidence>
<dbReference type="GO" id="GO:0046872">
    <property type="term" value="F:metal ion binding"/>
    <property type="evidence" value="ECO:0007669"/>
    <property type="project" value="InterPro"/>
</dbReference>
<dbReference type="GO" id="GO:0005524">
    <property type="term" value="F:ATP binding"/>
    <property type="evidence" value="ECO:0007669"/>
    <property type="project" value="UniProtKB-UniRule"/>
</dbReference>
<dbReference type="PANTHER" id="PTHR21621:SF0">
    <property type="entry name" value="BETA-CITRYLGLUTAMATE SYNTHASE B-RELATED"/>
    <property type="match status" value="1"/>
</dbReference>
<dbReference type="GO" id="GO:0005737">
    <property type="term" value="C:cytoplasm"/>
    <property type="evidence" value="ECO:0007669"/>
    <property type="project" value="TreeGrafter"/>
</dbReference>
<organism evidence="3 4">
    <name type="scientific">Streptomyces kasugaensis</name>
    <dbReference type="NCBI Taxonomy" id="1946"/>
    <lineage>
        <taxon>Bacteria</taxon>
        <taxon>Bacillati</taxon>
        <taxon>Actinomycetota</taxon>
        <taxon>Actinomycetes</taxon>
        <taxon>Kitasatosporales</taxon>
        <taxon>Streptomycetaceae</taxon>
        <taxon>Streptomyces</taxon>
    </lineage>
</organism>
<keyword evidence="1" id="KW-0067">ATP-binding</keyword>
<comment type="caution">
    <text evidence="3">The sequence shown here is derived from an EMBL/GenBank/DDBJ whole genome shotgun (WGS) entry which is preliminary data.</text>
</comment>
<dbReference type="GO" id="GO:0072590">
    <property type="term" value="F:N-acetyl-L-aspartate-L-glutamate ligase activity"/>
    <property type="evidence" value="ECO:0007669"/>
    <property type="project" value="TreeGrafter"/>
</dbReference>
<dbReference type="InterPro" id="IPR011761">
    <property type="entry name" value="ATP-grasp"/>
</dbReference>
<dbReference type="PROSITE" id="PS50975">
    <property type="entry name" value="ATP_GRASP"/>
    <property type="match status" value="1"/>
</dbReference>
<keyword evidence="1" id="KW-0547">Nucleotide-binding</keyword>
<dbReference type="EMBL" id="SIXH01000200">
    <property type="protein sequence ID" value="TBO57703.1"/>
    <property type="molecule type" value="Genomic_DNA"/>
</dbReference>
<name>A0A4Q9HRT1_STRKA</name>
<sequence>MESNAKGSADVWMLVFRLPESLPIWIDLLQKSLHDRFGPRFAVWHTDELLFGVRGGELALYDTSGCRLSPPKVVYVRHNTADLRPDHETSLLHHLEQMGVAVFNSLAAHMLCANKVLHLQRLAAAGIPVPDTISYAAVPLGDVVQSPLLPEPCIVKSVRGNCGRAVFLAPQLELLREMHGNIDQRLPLLFQQYISSSRGRTLRVLVVDGQLIQSIAFSASAGGLKSNASLGGDTSVCTGRYPEAEEIAIRAAKALGLVFGAVDFLFDEDSFIICEVNANPGWVAKTEDALSSAIANYAVRLLNRTTALP</sequence>
<dbReference type="PANTHER" id="PTHR21621">
    <property type="entry name" value="RIBOSOMAL PROTEIN S6 MODIFICATION PROTEIN"/>
    <property type="match status" value="1"/>
</dbReference>
<dbReference type="InterPro" id="IPR013651">
    <property type="entry name" value="ATP-grasp_RimK-type"/>
</dbReference>
<evidence type="ECO:0000313" key="3">
    <source>
        <dbReference type="EMBL" id="TBO57703.1"/>
    </source>
</evidence>
<protein>
    <submittedName>
        <fullName evidence="3">ATP-grasp domain-containing protein</fullName>
    </submittedName>
</protein>
<dbReference type="AlphaFoldDB" id="A0A4Q9HRT1"/>
<dbReference type="SUPFAM" id="SSF56059">
    <property type="entry name" value="Glutathione synthetase ATP-binding domain-like"/>
    <property type="match status" value="1"/>
</dbReference>
<dbReference type="RefSeq" id="WP_131124421.1">
    <property type="nucleotide sequence ID" value="NZ_SIXH01000200.1"/>
</dbReference>
<evidence type="ECO:0000256" key="1">
    <source>
        <dbReference type="PROSITE-ProRule" id="PRU00409"/>
    </source>
</evidence>
<evidence type="ECO:0000313" key="4">
    <source>
        <dbReference type="Proteomes" id="UP000292452"/>
    </source>
</evidence>
<dbReference type="Pfam" id="PF08443">
    <property type="entry name" value="RimK"/>
    <property type="match status" value="1"/>
</dbReference>